<protein>
    <submittedName>
        <fullName evidence="2">Uncharacterized protein</fullName>
    </submittedName>
</protein>
<proteinExistence type="predicted"/>
<reference evidence="2" key="1">
    <citation type="submission" date="2014-09" db="EMBL/GenBank/DDBJ databases">
        <authorList>
            <person name="Magalhaes I.L.F."/>
            <person name="Oliveira U."/>
            <person name="Santos F.R."/>
            <person name="Vidigal T.H.D.A."/>
            <person name="Brescovit A.D."/>
            <person name="Santos A.J."/>
        </authorList>
    </citation>
    <scope>NUCLEOTIDE SEQUENCE</scope>
    <source>
        <tissue evidence="2">Shoot tissue taken approximately 20 cm above the soil surface</tissue>
    </source>
</reference>
<sequence length="51" mass="6099">MWRCASFQRTTPRANPHPTRLPRPPSPRARRTRPALPRRRLFQLRPGDKQI</sequence>
<feature type="compositionally biased region" description="Basic residues" evidence="1">
    <location>
        <begin position="28"/>
        <end position="42"/>
    </location>
</feature>
<feature type="region of interest" description="Disordered" evidence="1">
    <location>
        <begin position="1"/>
        <end position="51"/>
    </location>
</feature>
<name>A0A0A9CDW6_ARUDO</name>
<accession>A0A0A9CDW6</accession>
<dbReference type="AlphaFoldDB" id="A0A0A9CDW6"/>
<reference evidence="2" key="2">
    <citation type="journal article" date="2015" name="Data Brief">
        <title>Shoot transcriptome of the giant reed, Arundo donax.</title>
        <authorList>
            <person name="Barrero R.A."/>
            <person name="Guerrero F.D."/>
            <person name="Moolhuijzen P."/>
            <person name="Goolsby J.A."/>
            <person name="Tidwell J."/>
            <person name="Bellgard S.E."/>
            <person name="Bellgard M.I."/>
        </authorList>
    </citation>
    <scope>NUCLEOTIDE SEQUENCE</scope>
    <source>
        <tissue evidence="2">Shoot tissue taken approximately 20 cm above the soil surface</tissue>
    </source>
</reference>
<dbReference type="EMBL" id="GBRH01224114">
    <property type="protein sequence ID" value="JAD73781.1"/>
    <property type="molecule type" value="Transcribed_RNA"/>
</dbReference>
<evidence type="ECO:0000313" key="2">
    <source>
        <dbReference type="EMBL" id="JAD73781.1"/>
    </source>
</evidence>
<evidence type="ECO:0000256" key="1">
    <source>
        <dbReference type="SAM" id="MobiDB-lite"/>
    </source>
</evidence>
<organism evidence="2">
    <name type="scientific">Arundo donax</name>
    <name type="common">Giant reed</name>
    <name type="synonym">Donax arundinaceus</name>
    <dbReference type="NCBI Taxonomy" id="35708"/>
    <lineage>
        <taxon>Eukaryota</taxon>
        <taxon>Viridiplantae</taxon>
        <taxon>Streptophyta</taxon>
        <taxon>Embryophyta</taxon>
        <taxon>Tracheophyta</taxon>
        <taxon>Spermatophyta</taxon>
        <taxon>Magnoliopsida</taxon>
        <taxon>Liliopsida</taxon>
        <taxon>Poales</taxon>
        <taxon>Poaceae</taxon>
        <taxon>PACMAD clade</taxon>
        <taxon>Arundinoideae</taxon>
        <taxon>Arundineae</taxon>
        <taxon>Arundo</taxon>
    </lineage>
</organism>